<evidence type="ECO:0000313" key="3">
    <source>
        <dbReference type="EMBL" id="RDX61553.1"/>
    </source>
</evidence>
<dbReference type="AlphaFoldDB" id="A0A371E6C9"/>
<feature type="coiled-coil region" evidence="1">
    <location>
        <begin position="12"/>
        <end position="54"/>
    </location>
</feature>
<evidence type="ECO:0000256" key="2">
    <source>
        <dbReference type="SAM" id="Phobius"/>
    </source>
</evidence>
<feature type="non-terminal residue" evidence="3">
    <location>
        <position position="1"/>
    </location>
</feature>
<evidence type="ECO:0000256" key="1">
    <source>
        <dbReference type="SAM" id="Coils"/>
    </source>
</evidence>
<organism evidence="3 4">
    <name type="scientific">Mucuna pruriens</name>
    <name type="common">Velvet bean</name>
    <name type="synonym">Dolichos pruriens</name>
    <dbReference type="NCBI Taxonomy" id="157652"/>
    <lineage>
        <taxon>Eukaryota</taxon>
        <taxon>Viridiplantae</taxon>
        <taxon>Streptophyta</taxon>
        <taxon>Embryophyta</taxon>
        <taxon>Tracheophyta</taxon>
        <taxon>Spermatophyta</taxon>
        <taxon>Magnoliopsida</taxon>
        <taxon>eudicotyledons</taxon>
        <taxon>Gunneridae</taxon>
        <taxon>Pentapetalae</taxon>
        <taxon>rosids</taxon>
        <taxon>fabids</taxon>
        <taxon>Fabales</taxon>
        <taxon>Fabaceae</taxon>
        <taxon>Papilionoideae</taxon>
        <taxon>50 kb inversion clade</taxon>
        <taxon>NPAAA clade</taxon>
        <taxon>indigoferoid/millettioid clade</taxon>
        <taxon>Phaseoleae</taxon>
        <taxon>Mucuna</taxon>
    </lineage>
</organism>
<proteinExistence type="predicted"/>
<evidence type="ECO:0008006" key="5">
    <source>
        <dbReference type="Google" id="ProtNLM"/>
    </source>
</evidence>
<reference evidence="3" key="1">
    <citation type="submission" date="2018-05" db="EMBL/GenBank/DDBJ databases">
        <title>Draft genome of Mucuna pruriens seed.</title>
        <authorList>
            <person name="Nnadi N.E."/>
            <person name="Vos R."/>
            <person name="Hasami M.H."/>
            <person name="Devisetty U.K."/>
            <person name="Aguiy J.C."/>
        </authorList>
    </citation>
    <scope>NUCLEOTIDE SEQUENCE [LARGE SCALE GENOMIC DNA]</scope>
    <source>
        <strain evidence="3">JCA_2017</strain>
    </source>
</reference>
<keyword evidence="2" id="KW-1133">Transmembrane helix</keyword>
<evidence type="ECO:0000313" key="4">
    <source>
        <dbReference type="Proteomes" id="UP000257109"/>
    </source>
</evidence>
<feature type="transmembrane region" description="Helical" evidence="2">
    <location>
        <begin position="170"/>
        <end position="192"/>
    </location>
</feature>
<sequence length="221" mass="25651">MWCDMKFEGWKFFALKEKLKRCNERLKRWNKEVLGNLDLKIEELVQVINNLDEKAENNTSSENEMELRRMTTTELWHESLLQQKARTRCLKEGDANSVYFHARIRSHRRQPSDKAARIKTMLGSIISPCQTIFLSKRLILDGLVASTKLPIMPKDSRRNFSSSKWILKKLMIWSIGGGFEAVFVMTHAWMLVNGSPTNEFQMSKGLRQGDLLAPFLFLAVV</sequence>
<dbReference type="EMBL" id="QJKJ01016071">
    <property type="protein sequence ID" value="RDX61553.1"/>
    <property type="molecule type" value="Genomic_DNA"/>
</dbReference>
<keyword evidence="1" id="KW-0175">Coiled coil</keyword>
<comment type="caution">
    <text evidence="3">The sequence shown here is derived from an EMBL/GenBank/DDBJ whole genome shotgun (WGS) entry which is preliminary data.</text>
</comment>
<dbReference type="Proteomes" id="UP000257109">
    <property type="component" value="Unassembled WGS sequence"/>
</dbReference>
<dbReference type="OrthoDB" id="1433654at2759"/>
<accession>A0A371E6C9</accession>
<keyword evidence="2" id="KW-0812">Transmembrane</keyword>
<gene>
    <name evidence="3" type="ORF">CR513_60209</name>
</gene>
<dbReference type="STRING" id="157652.A0A371E6C9"/>
<keyword evidence="4" id="KW-1185">Reference proteome</keyword>
<keyword evidence="2" id="KW-0472">Membrane</keyword>
<name>A0A371E6C9_MUCPR</name>
<protein>
    <recommendedName>
        <fullName evidence="5">Reverse transcriptase domain-containing protein</fullName>
    </recommendedName>
</protein>